<keyword evidence="6" id="KW-1185">Reference proteome</keyword>
<dbReference type="KEGG" id="npu:Npun_F3132"/>
<dbReference type="GO" id="GO:0043565">
    <property type="term" value="F:sequence-specific DNA binding"/>
    <property type="evidence" value="ECO:0007669"/>
    <property type="project" value="InterPro"/>
</dbReference>
<keyword evidence="1" id="KW-0805">Transcription regulation</keyword>
<dbReference type="InterPro" id="IPR020449">
    <property type="entry name" value="Tscrpt_reg_AraC-type_HTH"/>
</dbReference>
<dbReference type="PROSITE" id="PS01124">
    <property type="entry name" value="HTH_ARAC_FAMILY_2"/>
    <property type="match status" value="1"/>
</dbReference>
<dbReference type="STRING" id="63737.Npun_F3132"/>
<dbReference type="GO" id="GO:0003700">
    <property type="term" value="F:DNA-binding transcription factor activity"/>
    <property type="evidence" value="ECO:0007669"/>
    <property type="project" value="InterPro"/>
</dbReference>
<organism evidence="5 6">
    <name type="scientific">Nostoc punctiforme (strain ATCC 29133 / PCC 73102)</name>
    <dbReference type="NCBI Taxonomy" id="63737"/>
    <lineage>
        <taxon>Bacteria</taxon>
        <taxon>Bacillati</taxon>
        <taxon>Cyanobacteriota</taxon>
        <taxon>Cyanophyceae</taxon>
        <taxon>Nostocales</taxon>
        <taxon>Nostocaceae</taxon>
        <taxon>Nostoc</taxon>
    </lineage>
</organism>
<dbReference type="SUPFAM" id="SSF46689">
    <property type="entry name" value="Homeodomain-like"/>
    <property type="match status" value="1"/>
</dbReference>
<evidence type="ECO:0000256" key="3">
    <source>
        <dbReference type="ARBA" id="ARBA00023163"/>
    </source>
</evidence>
<evidence type="ECO:0000259" key="4">
    <source>
        <dbReference type="PROSITE" id="PS01124"/>
    </source>
</evidence>
<dbReference type="EMBL" id="CP001037">
    <property type="protein sequence ID" value="ACC81602.1"/>
    <property type="molecule type" value="Genomic_DNA"/>
</dbReference>
<evidence type="ECO:0000256" key="2">
    <source>
        <dbReference type="ARBA" id="ARBA00023125"/>
    </source>
</evidence>
<evidence type="ECO:0000313" key="5">
    <source>
        <dbReference type="EMBL" id="ACC81602.1"/>
    </source>
</evidence>
<dbReference type="Gene3D" id="1.10.10.60">
    <property type="entry name" value="Homeodomain-like"/>
    <property type="match status" value="1"/>
</dbReference>
<dbReference type="PRINTS" id="PR00032">
    <property type="entry name" value="HTHARAC"/>
</dbReference>
<feature type="domain" description="HTH araC/xylS-type" evidence="4">
    <location>
        <begin position="146"/>
        <end position="244"/>
    </location>
</feature>
<keyword evidence="3" id="KW-0804">Transcription</keyword>
<dbReference type="AlphaFoldDB" id="B2IXS4"/>
<dbReference type="OrthoDB" id="516605at2"/>
<dbReference type="InterPro" id="IPR018060">
    <property type="entry name" value="HTH_AraC"/>
</dbReference>
<sequence>MLDCHEDTLVILAKNIAVEMHYHHAIQLVLSLDKPYDAVLDHQPIESVKGFLIDSDIPHACQSADSTVLVISVDASSSKGRLLKSHLLKRTFILIDELFSAEAIDEFLNFYWRCCDTSQHEFDPLYFLHKLSHEQRNITPFDARLLIAIDFINQDISQIIKVIDIARHISLSESRLRHLFTEQVGIPLTKYVLWVRMKVALREMLKPGVTLSDAAHQAGFTDHAHFTRTFRRMFGVSPSLLLKYGQFLQIFGL</sequence>
<dbReference type="PANTHER" id="PTHR46796">
    <property type="entry name" value="HTH-TYPE TRANSCRIPTIONAL ACTIVATOR RHAS-RELATED"/>
    <property type="match status" value="1"/>
</dbReference>
<dbReference type="InterPro" id="IPR009057">
    <property type="entry name" value="Homeodomain-like_sf"/>
</dbReference>
<dbReference type="HOGENOM" id="CLU_073078_1_0_3"/>
<evidence type="ECO:0000313" key="6">
    <source>
        <dbReference type="Proteomes" id="UP000001191"/>
    </source>
</evidence>
<dbReference type="InterPro" id="IPR018062">
    <property type="entry name" value="HTH_AraC-typ_CS"/>
</dbReference>
<name>B2IXS4_NOSP7</name>
<dbReference type="InterPro" id="IPR050204">
    <property type="entry name" value="AraC_XylS_family_regulators"/>
</dbReference>
<dbReference type="eggNOG" id="COG2207">
    <property type="taxonomic scope" value="Bacteria"/>
</dbReference>
<gene>
    <name evidence="5" type="ordered locus">Npun_F3132</name>
</gene>
<keyword evidence="2" id="KW-0238">DNA-binding</keyword>
<reference evidence="6" key="1">
    <citation type="submission" date="2008-04" db="EMBL/GenBank/DDBJ databases">
        <title>Complete sequence of chromosome of Nostoc punctiforme ATCC 29133.</title>
        <authorList>
            <consortium name="US DOE Joint Genome Institute"/>
            <person name="Copeland A."/>
            <person name="Lucas S."/>
            <person name="Lapidus A."/>
            <person name="Glavina del Rio T."/>
            <person name="Dalin E."/>
            <person name="Tice H."/>
            <person name="Pitluck S."/>
            <person name="Chain P."/>
            <person name="Malfatti S."/>
            <person name="Shin M."/>
            <person name="Vergez L."/>
            <person name="Schmutz J."/>
            <person name="Larimer F."/>
            <person name="Land M."/>
            <person name="Hauser L."/>
            <person name="Kyrpides N."/>
            <person name="Kim E."/>
            <person name="Meeks J.C."/>
            <person name="Elhai J."/>
            <person name="Campbell E.L."/>
            <person name="Thiel T."/>
            <person name="Longmire J."/>
            <person name="Potts M."/>
            <person name="Atlas R."/>
        </authorList>
    </citation>
    <scope>NUCLEOTIDE SEQUENCE [LARGE SCALE GENOMIC DNA]</scope>
    <source>
        <strain evidence="6">ATCC 29133 / PCC 73102</strain>
    </source>
</reference>
<evidence type="ECO:0000256" key="1">
    <source>
        <dbReference type="ARBA" id="ARBA00023015"/>
    </source>
</evidence>
<dbReference type="PROSITE" id="PS00041">
    <property type="entry name" value="HTH_ARAC_FAMILY_1"/>
    <property type="match status" value="1"/>
</dbReference>
<dbReference type="Pfam" id="PF12833">
    <property type="entry name" value="HTH_18"/>
    <property type="match status" value="1"/>
</dbReference>
<dbReference type="EnsemblBacteria" id="ACC81602">
    <property type="protein sequence ID" value="ACC81602"/>
    <property type="gene ID" value="Npun_F3132"/>
</dbReference>
<dbReference type="RefSeq" id="WP_012409585.1">
    <property type="nucleotide sequence ID" value="NC_010628.1"/>
</dbReference>
<reference evidence="5 6" key="2">
    <citation type="journal article" date="2013" name="Plant Physiol.">
        <title>A Nostoc punctiforme Sugar Transporter Necessary to Establish a Cyanobacterium-Plant Symbiosis.</title>
        <authorList>
            <person name="Ekman M."/>
            <person name="Picossi S."/>
            <person name="Campbell E.L."/>
            <person name="Meeks J.C."/>
            <person name="Flores E."/>
        </authorList>
    </citation>
    <scope>NUCLEOTIDE SEQUENCE [LARGE SCALE GENOMIC DNA]</scope>
    <source>
        <strain evidence="6">ATCC 29133 / PCC 73102</strain>
    </source>
</reference>
<proteinExistence type="predicted"/>
<accession>B2IXS4</accession>
<dbReference type="SMART" id="SM00342">
    <property type="entry name" value="HTH_ARAC"/>
    <property type="match status" value="1"/>
</dbReference>
<dbReference type="Proteomes" id="UP000001191">
    <property type="component" value="Chromosome"/>
</dbReference>
<protein>
    <submittedName>
        <fullName evidence="5">Transcriptional regulator, AraC family</fullName>
    </submittedName>
</protein>
<dbReference type="PhylomeDB" id="B2IXS4"/>